<dbReference type="Proteomes" id="UP000192980">
    <property type="component" value="Unassembled WGS sequence"/>
</dbReference>
<gene>
    <name evidence="1" type="ORF">SAMN05660862_2990</name>
</gene>
<dbReference type="InterPro" id="IPR047589">
    <property type="entry name" value="DUF11_rpt"/>
</dbReference>
<reference evidence="1 2" key="1">
    <citation type="submission" date="2017-04" db="EMBL/GenBank/DDBJ databases">
        <authorList>
            <person name="Afonso C.L."/>
            <person name="Miller P.J."/>
            <person name="Scott M.A."/>
            <person name="Spackman E."/>
            <person name="Goraichik I."/>
            <person name="Dimitrov K.M."/>
            <person name="Suarez D.L."/>
            <person name="Swayne D.E."/>
        </authorList>
    </citation>
    <scope>NUCLEOTIDE SEQUENCE [LARGE SCALE GENOMIC DNA]</scope>
    <source>
        <strain evidence="1 2">DSM 22418</strain>
    </source>
</reference>
<dbReference type="Gene3D" id="2.60.40.10">
    <property type="entry name" value="Immunoglobulins"/>
    <property type="match status" value="1"/>
</dbReference>
<dbReference type="PANTHER" id="PTHR34819">
    <property type="entry name" value="LARGE CYSTEINE-RICH PERIPLASMIC PROTEIN OMCB"/>
    <property type="match status" value="1"/>
</dbReference>
<dbReference type="AlphaFoldDB" id="A0A1X7KJT7"/>
<dbReference type="PROSITE" id="PS50012">
    <property type="entry name" value="RCC1_3"/>
    <property type="match status" value="1"/>
</dbReference>
<evidence type="ECO:0000313" key="2">
    <source>
        <dbReference type="Proteomes" id="UP000192980"/>
    </source>
</evidence>
<accession>A0A1X7KJT7</accession>
<dbReference type="InterPro" id="IPR051172">
    <property type="entry name" value="Chlamydia_OmcB"/>
</dbReference>
<proteinExistence type="predicted"/>
<organism evidence="1 2">
    <name type="scientific">Sphingobacterium psychroaquaticum</name>
    <dbReference type="NCBI Taxonomy" id="561061"/>
    <lineage>
        <taxon>Bacteria</taxon>
        <taxon>Pseudomonadati</taxon>
        <taxon>Bacteroidota</taxon>
        <taxon>Sphingobacteriia</taxon>
        <taxon>Sphingobacteriales</taxon>
        <taxon>Sphingobacteriaceae</taxon>
        <taxon>Sphingobacterium</taxon>
    </lineage>
</organism>
<dbReference type="Pfam" id="PF01345">
    <property type="entry name" value="DUF11"/>
    <property type="match status" value="1"/>
</dbReference>
<keyword evidence="2" id="KW-1185">Reference proteome</keyword>
<evidence type="ECO:0000313" key="1">
    <source>
        <dbReference type="EMBL" id="SMG41351.1"/>
    </source>
</evidence>
<dbReference type="STRING" id="561061.SAMN05660862_2990"/>
<dbReference type="NCBIfam" id="TIGR01451">
    <property type="entry name" value="B_ant_repeat"/>
    <property type="match status" value="1"/>
</dbReference>
<name>A0A1X7KJT7_9SPHI</name>
<dbReference type="InterPro" id="IPR013783">
    <property type="entry name" value="Ig-like_fold"/>
</dbReference>
<dbReference type="InterPro" id="IPR001434">
    <property type="entry name" value="OmcB-like_DUF11"/>
</dbReference>
<dbReference type="SUPFAM" id="SSF50985">
    <property type="entry name" value="RCC1/BLIP-II"/>
    <property type="match status" value="1"/>
</dbReference>
<protein>
    <submittedName>
        <fullName evidence="1">Conserved repeat domain-containing protein</fullName>
    </submittedName>
</protein>
<dbReference type="Gene3D" id="2.130.10.30">
    <property type="entry name" value="Regulator of chromosome condensation 1/beta-lactamase-inhibitor protein II"/>
    <property type="match status" value="1"/>
</dbReference>
<dbReference type="InterPro" id="IPR000408">
    <property type="entry name" value="Reg_chr_condens"/>
</dbReference>
<dbReference type="InterPro" id="IPR009091">
    <property type="entry name" value="RCC1/BLIP-II"/>
</dbReference>
<dbReference type="EMBL" id="FXAU01000005">
    <property type="protein sequence ID" value="SMG41351.1"/>
    <property type="molecule type" value="Genomic_DNA"/>
</dbReference>
<sequence>MNMKKLYILIFLLTALGWSNSNAQCVSGCNDNTFVRSHAPNTIEYDNIVSTFHASMVREADGKLMVWGQGISPTATNVLSPQEVSVNNGYNFTGSILRFTGASSATSQQFALLTTTGLYVWGTRTNLVANGNLVNANNSFQKMTVDGKADGLPVGVIPSDVKMLFGTYRTLVVVTCTGDAWVLSSTGAKNGDGSTDNNGTKWTRVKKDATTNLTGVVAVRGINNGLVALTSNGELYTWGTGVYLGDGNAAVNSSYAKKMTVPTGVQPKMIGMTVANAYYLLARDGRLFSLGGNTRRQLGIYSDVASLSWAQPRKNNSTGPVFDDVAWISPQEHENGATYAAINILTKAGKLYAWGSNDGNMIGGTSNGTNYDPLLMPGGLDANDVLMAVETGGHTTVAIKQCSKKYGYVGHKTAGSMGDGSGDSGNPNTFSFATSELTVCGAPAAPPVQNIKICPNTTGDLGTAHLAAIPDGVALEWWTTTNRATGTKVSNPGAVGVGTYYAFYIPNTGNCETPPASQAVQITIDNMCPTDLDIKKSVNNNYPKEGEIVTFTITLKNLGPYDATNVEATEALPNGYQFVIAAPSHGTFNSGTGKWMVGGLANQATVTLAVQARVLATGLYNNTVTVRADQSDPVPANNTFMLPVTLCKSGSGQVQLSRNALKN</sequence>